<proteinExistence type="predicted"/>
<evidence type="ECO:0000256" key="2">
    <source>
        <dbReference type="ARBA" id="ARBA00022723"/>
    </source>
</evidence>
<gene>
    <name evidence="7" type="ORF">S01H4_32390</name>
</gene>
<feature type="domain" description="Cysteine-rich" evidence="6">
    <location>
        <begin position="52"/>
        <end position="134"/>
    </location>
</feature>
<dbReference type="AlphaFoldDB" id="X1AXD6"/>
<name>X1AXD6_9ZZZZ</name>
<keyword evidence="1" id="KW-0004">4Fe-4S</keyword>
<dbReference type="Pfam" id="PF02754">
    <property type="entry name" value="CCG"/>
    <property type="match status" value="2"/>
</dbReference>
<keyword evidence="4" id="KW-0408">Iron</keyword>
<evidence type="ECO:0000256" key="3">
    <source>
        <dbReference type="ARBA" id="ARBA00023002"/>
    </source>
</evidence>
<comment type="caution">
    <text evidence="7">The sequence shown here is derived from an EMBL/GenBank/DDBJ whole genome shotgun (WGS) entry which is preliminary data.</text>
</comment>
<evidence type="ECO:0000256" key="5">
    <source>
        <dbReference type="ARBA" id="ARBA00023014"/>
    </source>
</evidence>
<keyword evidence="2" id="KW-0479">Metal-binding</keyword>
<evidence type="ECO:0000313" key="7">
    <source>
        <dbReference type="EMBL" id="GAG87824.1"/>
    </source>
</evidence>
<accession>X1AXD6</accession>
<dbReference type="GO" id="GO:0016491">
    <property type="term" value="F:oxidoreductase activity"/>
    <property type="evidence" value="ECO:0007669"/>
    <property type="project" value="UniProtKB-KW"/>
</dbReference>
<feature type="non-terminal residue" evidence="7">
    <location>
        <position position="1"/>
    </location>
</feature>
<organism evidence="7">
    <name type="scientific">marine sediment metagenome</name>
    <dbReference type="NCBI Taxonomy" id="412755"/>
    <lineage>
        <taxon>unclassified sequences</taxon>
        <taxon>metagenomes</taxon>
        <taxon>ecological metagenomes</taxon>
    </lineage>
</organism>
<dbReference type="GO" id="GO:0051539">
    <property type="term" value="F:4 iron, 4 sulfur cluster binding"/>
    <property type="evidence" value="ECO:0007669"/>
    <property type="project" value="UniProtKB-KW"/>
</dbReference>
<dbReference type="PANTHER" id="PTHR43255">
    <property type="entry name" value="IRON-SULFUR-BINDING OXIDOREDUCTASE FADF-RELATED-RELATED"/>
    <property type="match status" value="1"/>
</dbReference>
<keyword evidence="3" id="KW-0560">Oxidoreductase</keyword>
<reference evidence="7" key="1">
    <citation type="journal article" date="2014" name="Front. Microbiol.">
        <title>High frequency of phylogenetically diverse reductive dehalogenase-homologous genes in deep subseafloor sedimentary metagenomes.</title>
        <authorList>
            <person name="Kawai M."/>
            <person name="Futagami T."/>
            <person name="Toyoda A."/>
            <person name="Takaki Y."/>
            <person name="Nishi S."/>
            <person name="Hori S."/>
            <person name="Arai W."/>
            <person name="Tsubouchi T."/>
            <person name="Morono Y."/>
            <person name="Uchiyama I."/>
            <person name="Ito T."/>
            <person name="Fujiyama A."/>
            <person name="Inagaki F."/>
            <person name="Takami H."/>
        </authorList>
    </citation>
    <scope>NUCLEOTIDE SEQUENCE</scope>
    <source>
        <strain evidence="7">Expedition CK06-06</strain>
    </source>
</reference>
<protein>
    <recommendedName>
        <fullName evidence="6">Cysteine-rich domain-containing protein</fullName>
    </recommendedName>
</protein>
<feature type="domain" description="Cysteine-rich" evidence="6">
    <location>
        <begin position="174"/>
        <end position="261"/>
    </location>
</feature>
<dbReference type="PANTHER" id="PTHR43255:SF1">
    <property type="entry name" value="IRON-SULFUR-BINDING OXIDOREDUCTASE FADF-RELATED"/>
    <property type="match status" value="1"/>
</dbReference>
<evidence type="ECO:0000259" key="6">
    <source>
        <dbReference type="Pfam" id="PF02754"/>
    </source>
</evidence>
<sequence>PRFIKAVKHIGPAQNQEKLIERAIKKFNPYDEPNSDNEELKKKYDLPDKAEWVYYIGCTSNYRQQSLRDATLNFLKKASINFTLIDEHCCTSPMIRTGQISISKDFMNYNIEKIKEAGATKVITSCAGCYRTLKNDFKKFGIVYDFKLYHTCELLKELIEKGKLKFKSNYNKTVTYHDPCHLGRHSGIYEIPRDVYKQIPGINFVEMKRNRNHAWCCGAGGGVKIGYPDWSVEISQERLEEAKETGASIVSSTCPFCRTNLSDANEKFNMGFEILDLIEIIDQLEYDVEI</sequence>
<evidence type="ECO:0000256" key="4">
    <source>
        <dbReference type="ARBA" id="ARBA00023004"/>
    </source>
</evidence>
<dbReference type="EMBL" id="BART01016925">
    <property type="protein sequence ID" value="GAG87824.1"/>
    <property type="molecule type" value="Genomic_DNA"/>
</dbReference>
<keyword evidence="5" id="KW-0411">Iron-sulfur</keyword>
<dbReference type="GO" id="GO:0046872">
    <property type="term" value="F:metal ion binding"/>
    <property type="evidence" value="ECO:0007669"/>
    <property type="project" value="UniProtKB-KW"/>
</dbReference>
<evidence type="ECO:0000256" key="1">
    <source>
        <dbReference type="ARBA" id="ARBA00022485"/>
    </source>
</evidence>
<dbReference type="GO" id="GO:0005886">
    <property type="term" value="C:plasma membrane"/>
    <property type="evidence" value="ECO:0007669"/>
    <property type="project" value="TreeGrafter"/>
</dbReference>
<dbReference type="InterPro" id="IPR051460">
    <property type="entry name" value="HdrC_iron-sulfur_subunit"/>
</dbReference>
<dbReference type="InterPro" id="IPR004017">
    <property type="entry name" value="Cys_rich_dom"/>
</dbReference>